<feature type="domain" description="DUF4825" evidence="2">
    <location>
        <begin position="195"/>
        <end position="280"/>
    </location>
</feature>
<dbReference type="RefSeq" id="WP_091685090.1">
    <property type="nucleotide sequence ID" value="NZ_BAABFM010000013.1"/>
</dbReference>
<dbReference type="EMBL" id="FOWD01000006">
    <property type="protein sequence ID" value="SFO01679.1"/>
    <property type="molecule type" value="Genomic_DNA"/>
</dbReference>
<dbReference type="OrthoDB" id="6194834at2"/>
<proteinExistence type="predicted"/>
<dbReference type="Proteomes" id="UP000198806">
    <property type="component" value="Unassembled WGS sequence"/>
</dbReference>
<keyword evidence="3" id="KW-0863">Zinc-finger</keyword>
<accession>A0A1I5DR13</accession>
<evidence type="ECO:0000256" key="1">
    <source>
        <dbReference type="SAM" id="Phobius"/>
    </source>
</evidence>
<evidence type="ECO:0000313" key="4">
    <source>
        <dbReference type="Proteomes" id="UP000198806"/>
    </source>
</evidence>
<dbReference type="STRING" id="1527.SAMN04489757_106148"/>
<keyword evidence="1" id="KW-0472">Membrane</keyword>
<dbReference type="GO" id="GO:0008270">
    <property type="term" value="F:zinc ion binding"/>
    <property type="evidence" value="ECO:0007669"/>
    <property type="project" value="UniProtKB-KW"/>
</dbReference>
<protein>
    <submittedName>
        <fullName evidence="3">Putative zinc-finger</fullName>
    </submittedName>
</protein>
<evidence type="ECO:0000313" key="3">
    <source>
        <dbReference type="EMBL" id="SFO01679.1"/>
    </source>
</evidence>
<keyword evidence="3" id="KW-0862">Zinc</keyword>
<keyword evidence="3" id="KW-0479">Metal-binding</keyword>
<dbReference type="Pfam" id="PF16107">
    <property type="entry name" value="DUF4825"/>
    <property type="match status" value="1"/>
</dbReference>
<keyword evidence="1" id="KW-0812">Transmembrane</keyword>
<name>A0A1I5DR13_9FIRM</name>
<sequence length="322" mass="36558">MSEGLKCEIVKDLLPSYIEKLTNDVTNEAVESHMKECKECKQLLEDMKQGEVKINEEDKKEINYLKKVKHRTWYVAGIGVLITAVVVMCLFVWRVFEHGFTVSPASTQYNVKLEDNVLTFSGEILEPSMAYTRATFDEQDGEIRISVYEAPSSILNSSNKFTASYRLKGKVDTVYFEDLIVYKGEPVSKKVAEVYNTKHKYIGEMPANSKVAGALGIHGELGNYLNSLQTTTEPYGWTLEFQEPVEAYKEQIFNERMKAYACVLLAMIDNLNTVSWTYECNGTLVTQNISTKEASEYAGQNVKEASMDIVQLQNLMRTLDLF</sequence>
<keyword evidence="1" id="KW-1133">Transmembrane helix</keyword>
<organism evidence="3 4">
    <name type="scientific">Anaerocolumna aminovalerica</name>
    <dbReference type="NCBI Taxonomy" id="1527"/>
    <lineage>
        <taxon>Bacteria</taxon>
        <taxon>Bacillati</taxon>
        <taxon>Bacillota</taxon>
        <taxon>Clostridia</taxon>
        <taxon>Lachnospirales</taxon>
        <taxon>Lachnospiraceae</taxon>
        <taxon>Anaerocolumna</taxon>
    </lineage>
</organism>
<reference evidence="3 4" key="1">
    <citation type="submission" date="2016-10" db="EMBL/GenBank/DDBJ databases">
        <authorList>
            <person name="de Groot N.N."/>
        </authorList>
    </citation>
    <scope>NUCLEOTIDE SEQUENCE [LARGE SCALE GENOMIC DNA]</scope>
    <source>
        <strain evidence="3 4">DSM 1283</strain>
    </source>
</reference>
<feature type="transmembrane region" description="Helical" evidence="1">
    <location>
        <begin position="73"/>
        <end position="96"/>
    </location>
</feature>
<evidence type="ECO:0000259" key="2">
    <source>
        <dbReference type="Pfam" id="PF16107"/>
    </source>
</evidence>
<gene>
    <name evidence="3" type="ORF">SAMN04489757_106148</name>
</gene>
<keyword evidence="4" id="KW-1185">Reference proteome</keyword>
<dbReference type="InterPro" id="IPR032250">
    <property type="entry name" value="DUF4825"/>
</dbReference>
<dbReference type="AlphaFoldDB" id="A0A1I5DR13"/>